<dbReference type="Proteomes" id="UP000186235">
    <property type="component" value="Unassembled WGS sequence"/>
</dbReference>
<feature type="transmembrane region" description="Helical" evidence="3">
    <location>
        <begin position="113"/>
        <end position="132"/>
    </location>
</feature>
<keyword evidence="5" id="KW-0863">Zinc-finger</keyword>
<keyword evidence="2" id="KW-0804">Transcription</keyword>
<keyword evidence="3" id="KW-0812">Transmembrane</keyword>
<dbReference type="InterPro" id="IPR027383">
    <property type="entry name" value="Znf_put"/>
</dbReference>
<proteinExistence type="predicted"/>
<dbReference type="Gene3D" id="1.10.10.1320">
    <property type="entry name" value="Anti-sigma factor, zinc-finger domain"/>
    <property type="match status" value="1"/>
</dbReference>
<evidence type="ECO:0000313" key="6">
    <source>
        <dbReference type="Proteomes" id="UP000186235"/>
    </source>
</evidence>
<evidence type="ECO:0000256" key="1">
    <source>
        <dbReference type="ARBA" id="ARBA00023015"/>
    </source>
</evidence>
<dbReference type="AlphaFoldDB" id="A0A1N6T3F5"/>
<keyword evidence="3" id="KW-1133">Transmembrane helix</keyword>
<name>A0A1N6T3F5_9MICO</name>
<accession>A0A1N6T3F5</accession>
<reference evidence="6" key="1">
    <citation type="submission" date="2017-01" db="EMBL/GenBank/DDBJ databases">
        <authorList>
            <person name="Varghese N."/>
            <person name="Submissions S."/>
        </authorList>
    </citation>
    <scope>NUCLEOTIDE SEQUENCE [LARGE SCALE GENOMIC DNA]</scope>
    <source>
        <strain evidence="6">3bp</strain>
    </source>
</reference>
<keyword evidence="6" id="KW-1185">Reference proteome</keyword>
<evidence type="ECO:0000259" key="4">
    <source>
        <dbReference type="Pfam" id="PF13490"/>
    </source>
</evidence>
<evidence type="ECO:0000313" key="5">
    <source>
        <dbReference type="EMBL" id="SIQ47860.1"/>
    </source>
</evidence>
<keyword evidence="1" id="KW-0805">Transcription regulation</keyword>
<sequence>MTHLGSRLSALVDGQLSPAEAERALEHVACCPRCAAELSAARAARRALSAAGPVEPAPDLAARLLALSAQIPPTDGDPLRAAPAPSDPWAVPATLPRGAWSGEVRRGSLRRRVVGLVVGGVGVAAVGLFALGESPLVTPDLHRSDPLTVLAQAAPRATGALVVGGARTDAPDGGSGGGTVADGGASALAALAAQGWTCPTPLPEGFRVADVRDDARRGVLEIDLEAPGGEAVVREQTGLLDTSALAGGETWDVDGRRVHVLSEAPWHVVWQSGDTVIDVVADTEQETVAALVAAFPARDYDAGVPARISRGWTTMTGALGTS</sequence>
<dbReference type="InterPro" id="IPR041916">
    <property type="entry name" value="Anti_sigma_zinc_sf"/>
</dbReference>
<dbReference type="EMBL" id="FTMI01000004">
    <property type="protein sequence ID" value="SIQ47860.1"/>
    <property type="molecule type" value="Genomic_DNA"/>
</dbReference>
<dbReference type="GO" id="GO:0008270">
    <property type="term" value="F:zinc ion binding"/>
    <property type="evidence" value="ECO:0007669"/>
    <property type="project" value="UniProtKB-KW"/>
</dbReference>
<dbReference type="Pfam" id="PF13490">
    <property type="entry name" value="zf-HC2"/>
    <property type="match status" value="1"/>
</dbReference>
<evidence type="ECO:0000256" key="2">
    <source>
        <dbReference type="ARBA" id="ARBA00023163"/>
    </source>
</evidence>
<protein>
    <submittedName>
        <fullName evidence="5">Putative zinc-finger</fullName>
    </submittedName>
</protein>
<keyword evidence="3" id="KW-0472">Membrane</keyword>
<dbReference type="RefSeq" id="WP_076405233.1">
    <property type="nucleotide sequence ID" value="NZ_FTMI01000004.1"/>
</dbReference>
<gene>
    <name evidence="5" type="ORF">SAMN05518682_2663</name>
</gene>
<feature type="domain" description="Putative zinc-finger" evidence="4">
    <location>
        <begin position="7"/>
        <end position="35"/>
    </location>
</feature>
<keyword evidence="5" id="KW-0862">Zinc</keyword>
<organism evidence="5 6">
    <name type="scientific">Cellulosimicrobium aquatile</name>
    <dbReference type="NCBI Taxonomy" id="1612203"/>
    <lineage>
        <taxon>Bacteria</taxon>
        <taxon>Bacillati</taxon>
        <taxon>Actinomycetota</taxon>
        <taxon>Actinomycetes</taxon>
        <taxon>Micrococcales</taxon>
        <taxon>Promicromonosporaceae</taxon>
        <taxon>Cellulosimicrobium</taxon>
    </lineage>
</organism>
<keyword evidence="5" id="KW-0479">Metal-binding</keyword>
<evidence type="ECO:0000256" key="3">
    <source>
        <dbReference type="SAM" id="Phobius"/>
    </source>
</evidence>